<dbReference type="RefSeq" id="WP_209646417.1">
    <property type="nucleotide sequence ID" value="NZ_JAGINW010000001.1"/>
</dbReference>
<accession>A0ABS4TZ62</accession>
<reference evidence="8 9" key="1">
    <citation type="submission" date="2021-03" db="EMBL/GenBank/DDBJ databases">
        <title>Sequencing the genomes of 1000 actinobacteria strains.</title>
        <authorList>
            <person name="Klenk H.-P."/>
        </authorList>
    </citation>
    <scope>NUCLEOTIDE SEQUENCE [LARGE SCALE GENOMIC DNA]</scope>
    <source>
        <strain evidence="8 9">DSM 46670</strain>
    </source>
</reference>
<comment type="caution">
    <text evidence="8">The sequence shown here is derived from an EMBL/GenBank/DDBJ whole genome shotgun (WGS) entry which is preliminary data.</text>
</comment>
<dbReference type="InterPro" id="IPR039425">
    <property type="entry name" value="RNA_pol_sigma-70-like"/>
</dbReference>
<dbReference type="Pfam" id="PF04542">
    <property type="entry name" value="Sigma70_r2"/>
    <property type="match status" value="1"/>
</dbReference>
<keyword evidence="9" id="KW-1185">Reference proteome</keyword>
<keyword evidence="3" id="KW-0731">Sigma factor</keyword>
<dbReference type="Proteomes" id="UP001519332">
    <property type="component" value="Unassembled WGS sequence"/>
</dbReference>
<evidence type="ECO:0000313" key="8">
    <source>
        <dbReference type="EMBL" id="MBP2329699.1"/>
    </source>
</evidence>
<dbReference type="InterPro" id="IPR013325">
    <property type="entry name" value="RNA_pol_sigma_r2"/>
</dbReference>
<evidence type="ECO:0000256" key="4">
    <source>
        <dbReference type="ARBA" id="ARBA00023125"/>
    </source>
</evidence>
<dbReference type="CDD" id="cd06171">
    <property type="entry name" value="Sigma70_r4"/>
    <property type="match status" value="1"/>
</dbReference>
<evidence type="ECO:0000256" key="1">
    <source>
        <dbReference type="ARBA" id="ARBA00010641"/>
    </source>
</evidence>
<feature type="domain" description="RNA polymerase sigma-70 region 2" evidence="6">
    <location>
        <begin position="13"/>
        <end position="78"/>
    </location>
</feature>
<name>A0ABS4TZ62_9PSEU</name>
<evidence type="ECO:0000259" key="7">
    <source>
        <dbReference type="Pfam" id="PF08281"/>
    </source>
</evidence>
<dbReference type="InterPro" id="IPR007627">
    <property type="entry name" value="RNA_pol_sigma70_r2"/>
</dbReference>
<dbReference type="PANTHER" id="PTHR43133:SF50">
    <property type="entry name" value="ECF RNA POLYMERASE SIGMA FACTOR SIGM"/>
    <property type="match status" value="1"/>
</dbReference>
<evidence type="ECO:0000256" key="2">
    <source>
        <dbReference type="ARBA" id="ARBA00023015"/>
    </source>
</evidence>
<keyword evidence="4" id="KW-0238">DNA-binding</keyword>
<dbReference type="SUPFAM" id="SSF88946">
    <property type="entry name" value="Sigma2 domain of RNA polymerase sigma factors"/>
    <property type="match status" value="1"/>
</dbReference>
<dbReference type="InterPro" id="IPR036388">
    <property type="entry name" value="WH-like_DNA-bd_sf"/>
</dbReference>
<feature type="domain" description="RNA polymerase sigma factor 70 region 4 type 2" evidence="7">
    <location>
        <begin position="103"/>
        <end position="154"/>
    </location>
</feature>
<evidence type="ECO:0000313" key="9">
    <source>
        <dbReference type="Proteomes" id="UP001519332"/>
    </source>
</evidence>
<dbReference type="InterPro" id="IPR014284">
    <property type="entry name" value="RNA_pol_sigma-70_dom"/>
</dbReference>
<dbReference type="PANTHER" id="PTHR43133">
    <property type="entry name" value="RNA POLYMERASE ECF-TYPE SIGMA FACTO"/>
    <property type="match status" value="1"/>
</dbReference>
<gene>
    <name evidence="8" type="ORF">JOF56_010084</name>
</gene>
<dbReference type="EMBL" id="JAGINW010000001">
    <property type="protein sequence ID" value="MBP2329699.1"/>
    <property type="molecule type" value="Genomic_DNA"/>
</dbReference>
<dbReference type="Gene3D" id="1.10.10.10">
    <property type="entry name" value="Winged helix-like DNA-binding domain superfamily/Winged helix DNA-binding domain"/>
    <property type="match status" value="1"/>
</dbReference>
<dbReference type="InterPro" id="IPR014325">
    <property type="entry name" value="RNA_pol_sigma-E_actinobac"/>
</dbReference>
<protein>
    <submittedName>
        <fullName evidence="8">RNA polymerase sigma-70 factor (Sigma-E family)</fullName>
    </submittedName>
</protein>
<comment type="similarity">
    <text evidence="1">Belongs to the sigma-70 factor family. ECF subfamily.</text>
</comment>
<dbReference type="NCBIfam" id="TIGR02937">
    <property type="entry name" value="sigma70-ECF"/>
    <property type="match status" value="1"/>
</dbReference>
<keyword evidence="5" id="KW-0804">Transcription</keyword>
<dbReference type="InterPro" id="IPR013249">
    <property type="entry name" value="RNA_pol_sigma70_r4_t2"/>
</dbReference>
<organism evidence="8 9">
    <name type="scientific">Kibdelosporangium banguiense</name>
    <dbReference type="NCBI Taxonomy" id="1365924"/>
    <lineage>
        <taxon>Bacteria</taxon>
        <taxon>Bacillati</taxon>
        <taxon>Actinomycetota</taxon>
        <taxon>Actinomycetes</taxon>
        <taxon>Pseudonocardiales</taxon>
        <taxon>Pseudonocardiaceae</taxon>
        <taxon>Kibdelosporangium</taxon>
    </lineage>
</organism>
<sequence>MHADLEREYVEYVQARLTDLRRAAYRLCGDPHSGDDLVQQAITKLYVNWRRARVVANMDAYVHRILVNVFLDERRLRWSRVSLFSSAPEVAGPVDSQADDRATLRAALGHLPRRLRAVLVLRFLLDFSIEDTARALGCSSGTVKSQTSRGLAEMRRLLPAQLKEA</sequence>
<dbReference type="Gene3D" id="1.10.1740.10">
    <property type="match status" value="1"/>
</dbReference>
<evidence type="ECO:0000256" key="5">
    <source>
        <dbReference type="ARBA" id="ARBA00023163"/>
    </source>
</evidence>
<keyword evidence="2" id="KW-0805">Transcription regulation</keyword>
<dbReference type="Pfam" id="PF08281">
    <property type="entry name" value="Sigma70_r4_2"/>
    <property type="match status" value="1"/>
</dbReference>
<evidence type="ECO:0000259" key="6">
    <source>
        <dbReference type="Pfam" id="PF04542"/>
    </source>
</evidence>
<proteinExistence type="inferred from homology"/>
<dbReference type="SUPFAM" id="SSF88659">
    <property type="entry name" value="Sigma3 and sigma4 domains of RNA polymerase sigma factors"/>
    <property type="match status" value="1"/>
</dbReference>
<evidence type="ECO:0000256" key="3">
    <source>
        <dbReference type="ARBA" id="ARBA00023082"/>
    </source>
</evidence>
<dbReference type="InterPro" id="IPR013324">
    <property type="entry name" value="RNA_pol_sigma_r3/r4-like"/>
</dbReference>
<dbReference type="NCBIfam" id="TIGR02983">
    <property type="entry name" value="SigE-fam_strep"/>
    <property type="match status" value="1"/>
</dbReference>